<gene>
    <name evidence="2" type="ORF">Acr_08g0010620</name>
</gene>
<comment type="caution">
    <text evidence="2">The sequence shown here is derived from an EMBL/GenBank/DDBJ whole genome shotgun (WGS) entry which is preliminary data.</text>
</comment>
<evidence type="ECO:0000256" key="1">
    <source>
        <dbReference type="SAM" id="MobiDB-lite"/>
    </source>
</evidence>
<reference evidence="2 3" key="1">
    <citation type="submission" date="2019-07" db="EMBL/GenBank/DDBJ databases">
        <title>De Novo Assembly of kiwifruit Actinidia rufa.</title>
        <authorList>
            <person name="Sugita-Konishi S."/>
            <person name="Sato K."/>
            <person name="Mori E."/>
            <person name="Abe Y."/>
            <person name="Kisaki G."/>
            <person name="Hamano K."/>
            <person name="Suezawa K."/>
            <person name="Otani M."/>
            <person name="Fukuda T."/>
            <person name="Manabe T."/>
            <person name="Gomi K."/>
            <person name="Tabuchi M."/>
            <person name="Akimitsu K."/>
            <person name="Kataoka I."/>
        </authorList>
    </citation>
    <scope>NUCLEOTIDE SEQUENCE [LARGE SCALE GENOMIC DNA]</scope>
    <source>
        <strain evidence="3">cv. Fuchu</strain>
    </source>
</reference>
<organism evidence="2 3">
    <name type="scientific">Actinidia rufa</name>
    <dbReference type="NCBI Taxonomy" id="165716"/>
    <lineage>
        <taxon>Eukaryota</taxon>
        <taxon>Viridiplantae</taxon>
        <taxon>Streptophyta</taxon>
        <taxon>Embryophyta</taxon>
        <taxon>Tracheophyta</taxon>
        <taxon>Spermatophyta</taxon>
        <taxon>Magnoliopsida</taxon>
        <taxon>eudicotyledons</taxon>
        <taxon>Gunneridae</taxon>
        <taxon>Pentapetalae</taxon>
        <taxon>asterids</taxon>
        <taxon>Ericales</taxon>
        <taxon>Actinidiaceae</taxon>
        <taxon>Actinidia</taxon>
    </lineage>
</organism>
<dbReference type="EMBL" id="BJWL01000008">
    <property type="protein sequence ID" value="GFY92666.1"/>
    <property type="molecule type" value="Genomic_DNA"/>
</dbReference>
<proteinExistence type="predicted"/>
<feature type="compositionally biased region" description="Gly residues" evidence="1">
    <location>
        <begin position="120"/>
        <end position="136"/>
    </location>
</feature>
<protein>
    <submittedName>
        <fullName evidence="2">Rapid alkalinization factor 23</fullName>
    </submittedName>
</protein>
<name>A0A7J0F2N8_9ERIC</name>
<feature type="region of interest" description="Disordered" evidence="1">
    <location>
        <begin position="120"/>
        <end position="145"/>
    </location>
</feature>
<evidence type="ECO:0000313" key="3">
    <source>
        <dbReference type="Proteomes" id="UP000585474"/>
    </source>
</evidence>
<dbReference type="AlphaFoldDB" id="A0A7J0F2N8"/>
<sequence>MEEEQHPPIPAPLLEGQRWRHRLATNLRLKTTIWSELSGVRISKRVSCTSTVEGSERLGLGVSPSESRIPKIVVWSLSSKVDGGATASQFGCCGGGDSCGGDLGGGEVGGFGDGDGGGDSCGGDLGGGEGGFGDGDGNGDEAEVGGEAVAPPLTFEERDGDWWVLFFLHCRRRSSYRGTVAECLDGGVDDEFEMDSEANRRILATSRYISALLPTRRLLLQLPIRFISGLEFGAGIPGPCAGGDGGYHKFPPGIGAETGLKKFRGSGPVLLTSGPVPLPSLLGWNFSIHF</sequence>
<evidence type="ECO:0000313" key="2">
    <source>
        <dbReference type="EMBL" id="GFY92666.1"/>
    </source>
</evidence>
<dbReference type="Proteomes" id="UP000585474">
    <property type="component" value="Unassembled WGS sequence"/>
</dbReference>
<accession>A0A7J0F2N8</accession>
<keyword evidence="3" id="KW-1185">Reference proteome</keyword>